<dbReference type="InterPro" id="IPR023296">
    <property type="entry name" value="Glyco_hydro_beta-prop_sf"/>
</dbReference>
<evidence type="ECO:0000256" key="3">
    <source>
        <dbReference type="ARBA" id="ARBA00022729"/>
    </source>
</evidence>
<dbReference type="PANTHER" id="PTHR43301">
    <property type="entry name" value="ARABINAN ENDO-1,5-ALPHA-L-ARABINOSIDASE"/>
    <property type="match status" value="1"/>
</dbReference>
<dbReference type="InterPro" id="IPR050727">
    <property type="entry name" value="GH43_arabinanases"/>
</dbReference>
<feature type="signal peptide" evidence="8">
    <location>
        <begin position="1"/>
        <end position="34"/>
    </location>
</feature>
<feature type="domain" description="LamG-like jellyroll fold" evidence="9">
    <location>
        <begin position="676"/>
        <end position="802"/>
    </location>
</feature>
<comment type="pathway">
    <text evidence="1">Glycan metabolism; L-arabinan degradation.</text>
</comment>
<dbReference type="Gene3D" id="2.60.120.200">
    <property type="match status" value="1"/>
</dbReference>
<dbReference type="SUPFAM" id="SSF49899">
    <property type="entry name" value="Concanavalin A-like lectins/glucanases"/>
    <property type="match status" value="1"/>
</dbReference>
<dbReference type="InterPro" id="IPR032291">
    <property type="entry name" value="Abn2_C"/>
</dbReference>
<keyword evidence="3 8" id="KW-0732">Signal</keyword>
<feature type="chain" id="PRO_5045855904" evidence="8">
    <location>
        <begin position="35"/>
        <end position="810"/>
    </location>
</feature>
<dbReference type="RefSeq" id="WP_207339264.1">
    <property type="nucleotide sequence ID" value="NZ_CP074405.1"/>
</dbReference>
<dbReference type="PANTHER" id="PTHR43301:SF3">
    <property type="entry name" value="ARABINAN ENDO-1,5-ALPHA-L-ARABINOSIDASE A-RELATED"/>
    <property type="match status" value="1"/>
</dbReference>
<dbReference type="InterPro" id="IPR046780">
    <property type="entry name" value="aBig_2"/>
</dbReference>
<keyword evidence="6" id="KW-0326">Glycosidase</keyword>
<dbReference type="Gene3D" id="2.60.40.1080">
    <property type="match status" value="1"/>
</dbReference>
<accession>A0ABX8D2I8</accession>
<proteinExistence type="inferred from homology"/>
<dbReference type="Gene3D" id="2.40.128.10">
    <property type="match status" value="1"/>
</dbReference>
<keyword evidence="5" id="KW-1015">Disulfide bond</keyword>
<sequence>MRTRPSRTAVPLVPLAAALALALVAGAGAGPATAGPPGHAGGPGRPQPAPAAPTFVDATVHDPSVVVADDEIWVFGSHLQVARTDDLMAWEQVAAGVTPDNPIFEDVTTELAEALEWAQTDTLWAADVIQLPDGRFAMYYNACKGDSPRSAMGLAVADSVAGPYEDQGVFLRSGMWDQPSEDGEIYDARVHPNVVDPDTFVDADGRMWMVYGSYSGGIFILEMDPVTGFPLPGQGYGEHLVGGNHSRIEAPSILFDEDTGYYYLFLSFGGLDANGGYNMRVARSEHPDGPYVDAEGNPMSEVRSDPSLPLFDDASIAPYGVKLLGNHLFQREVGDPGSGPGTGYVSPGHNSTWTDPATGEHVLVFHSRFPGQGETHHVRVHGMTMNAHGWPVVAPYRYAGDAPGARPGKRPDPRRDTFRLPDVAGQYALVDHGKAISAEVTRAVTVRLEKNGRVTGDREGRWQLRGDDGVRLTVDGATYDGVLDRQWQPDRQEWVVTFSVQSRAGVSLWGSAVPLLSAKEAVAAVAADLDLGDTSAVVTDLTLPTTGTHGTTIAWASSDPAVVSADGEVTRPEHGAGDASVTLTATVRNERRTATVRFEVTVPERTPGGLAGTWSFEGDLAEASGSLPAGTITGPRIGTTGGTVSYVPGVAGQALHLDGTSGVQLPQGLVSGPTYSVSLWVRPDAVTPYTTAFFAARDERSWVSVVPRGPDSSTMVWSGEAWYDASTGGQIPVGEWTHLALTVDGGDVAVYVDGEQRFAGTGFPQVLTTTTGTFAVGVNWWDTPFQGAVDELTVHTAALSAEEVAALAGR</sequence>
<dbReference type="Proteomes" id="UP000677804">
    <property type="component" value="Chromosome"/>
</dbReference>
<evidence type="ECO:0000256" key="2">
    <source>
        <dbReference type="ARBA" id="ARBA00009865"/>
    </source>
</evidence>
<evidence type="ECO:0000256" key="1">
    <source>
        <dbReference type="ARBA" id="ARBA00004834"/>
    </source>
</evidence>
<keyword evidence="11" id="KW-1185">Reference proteome</keyword>
<reference evidence="10 11" key="1">
    <citation type="submission" date="2021-05" db="EMBL/GenBank/DDBJ databases">
        <title>Novel species in genus Cellulomonas.</title>
        <authorList>
            <person name="Zhang G."/>
        </authorList>
    </citation>
    <scope>NUCLEOTIDE SEQUENCE [LARGE SCALE GENOMIC DNA]</scope>
    <source>
        <strain evidence="11">zg-ZUI222</strain>
    </source>
</reference>
<evidence type="ECO:0000313" key="11">
    <source>
        <dbReference type="Proteomes" id="UP000677804"/>
    </source>
</evidence>
<dbReference type="InterPro" id="IPR013320">
    <property type="entry name" value="ConA-like_dom_sf"/>
</dbReference>
<dbReference type="Pfam" id="PF13385">
    <property type="entry name" value="Laminin_G_3"/>
    <property type="match status" value="1"/>
</dbReference>
<dbReference type="Pfam" id="PF16369">
    <property type="entry name" value="GH43_C"/>
    <property type="match status" value="1"/>
</dbReference>
<evidence type="ECO:0000256" key="5">
    <source>
        <dbReference type="ARBA" id="ARBA00023157"/>
    </source>
</evidence>
<dbReference type="Pfam" id="PF20578">
    <property type="entry name" value="aBig_2"/>
    <property type="match status" value="1"/>
</dbReference>
<dbReference type="Gene3D" id="2.115.10.20">
    <property type="entry name" value="Glycosyl hydrolase domain, family 43"/>
    <property type="match status" value="1"/>
</dbReference>
<evidence type="ECO:0000256" key="7">
    <source>
        <dbReference type="SAM" id="MobiDB-lite"/>
    </source>
</evidence>
<dbReference type="InterPro" id="IPR006558">
    <property type="entry name" value="LamG-like"/>
</dbReference>
<evidence type="ECO:0000259" key="9">
    <source>
        <dbReference type="SMART" id="SM00560"/>
    </source>
</evidence>
<evidence type="ECO:0000256" key="6">
    <source>
        <dbReference type="ARBA" id="ARBA00023295"/>
    </source>
</evidence>
<evidence type="ECO:0000256" key="4">
    <source>
        <dbReference type="ARBA" id="ARBA00022801"/>
    </source>
</evidence>
<keyword evidence="4" id="KW-0378">Hydrolase</keyword>
<feature type="region of interest" description="Disordered" evidence="7">
    <location>
        <begin position="30"/>
        <end position="51"/>
    </location>
</feature>
<organism evidence="10 11">
    <name type="scientific">Cellulomonas wangleii</name>
    <dbReference type="NCBI Taxonomy" id="2816956"/>
    <lineage>
        <taxon>Bacteria</taxon>
        <taxon>Bacillati</taxon>
        <taxon>Actinomycetota</taxon>
        <taxon>Actinomycetes</taxon>
        <taxon>Micrococcales</taxon>
        <taxon>Cellulomonadaceae</taxon>
        <taxon>Cellulomonas</taxon>
    </lineage>
</organism>
<comment type="similarity">
    <text evidence="2">Belongs to the glycosyl hydrolase 43 family.</text>
</comment>
<dbReference type="InterPro" id="IPR006710">
    <property type="entry name" value="Glyco_hydro_43"/>
</dbReference>
<dbReference type="SMART" id="SM00560">
    <property type="entry name" value="LamGL"/>
    <property type="match status" value="1"/>
</dbReference>
<name>A0ABX8D2I8_9CELL</name>
<dbReference type="SUPFAM" id="SSF75005">
    <property type="entry name" value="Arabinanase/levansucrase/invertase"/>
    <property type="match status" value="1"/>
</dbReference>
<gene>
    <name evidence="10" type="ORF">KG103_14680</name>
</gene>
<evidence type="ECO:0000256" key="8">
    <source>
        <dbReference type="SAM" id="SignalP"/>
    </source>
</evidence>
<dbReference type="CDD" id="cd18832">
    <property type="entry name" value="GH43_GsAbnA-like"/>
    <property type="match status" value="1"/>
</dbReference>
<evidence type="ECO:0000313" key="10">
    <source>
        <dbReference type="EMBL" id="QVI61687.1"/>
    </source>
</evidence>
<dbReference type="EMBL" id="CP074405">
    <property type="protein sequence ID" value="QVI61687.1"/>
    <property type="molecule type" value="Genomic_DNA"/>
</dbReference>
<protein>
    <submittedName>
        <fullName evidence="10">Family 43 glycosylhydrolase</fullName>
    </submittedName>
</protein>
<dbReference type="Pfam" id="PF04616">
    <property type="entry name" value="Glyco_hydro_43"/>
    <property type="match status" value="1"/>
</dbReference>